<dbReference type="AlphaFoldDB" id="A0A1M4ZLJ7"/>
<keyword evidence="1" id="KW-0732">Signal</keyword>
<protein>
    <recommendedName>
        <fullName evidence="2">3-keto-alpha-glucoside-1,2-lyase/3-keto-2-hydroxy-glucal hydratase domain-containing protein</fullName>
    </recommendedName>
</protein>
<sequence length="292" mass="32469">MKKYFYTVACLALAGTFAACGGGNKKTADATQTEESATTMPVSYSKALQAAETDTLTLPVDKDGYITIFDGKTFNGWRGYGKDKVPGKWVIEDGCIKFNGTGGGEAQDADGGDLMFAHKFKNFELELEWKVSKGGNSGIFYLAQEVTSKDENGNDRLEPIYISAPEYQVLDNANHPDAKLGKDNNRQSASLYDMIPAVPQNSKPYGEWNTAKIMVYKGTVIHGQNGENVVEYHLWTPQWTEMLQNSKFSKEKWPLAFDLLNNCGGQNREGFIALQDHGDDVWYRNIRVKVLD</sequence>
<dbReference type="Pfam" id="PF06439">
    <property type="entry name" value="3keto-disac_hyd"/>
    <property type="match status" value="1"/>
</dbReference>
<dbReference type="STRING" id="871325.SAMN05444349_1133"/>
<dbReference type="PROSITE" id="PS51257">
    <property type="entry name" value="PROKAR_LIPOPROTEIN"/>
    <property type="match status" value="1"/>
</dbReference>
<evidence type="ECO:0000313" key="4">
    <source>
        <dbReference type="Proteomes" id="UP000184436"/>
    </source>
</evidence>
<feature type="domain" description="3-keto-alpha-glucoside-1,2-lyase/3-keto-2-hydroxy-glucal hydratase" evidence="2">
    <location>
        <begin position="64"/>
        <end position="289"/>
    </location>
</feature>
<organism evidence="3 4">
    <name type="scientific">Bacteroides faecichinchillae</name>
    <dbReference type="NCBI Taxonomy" id="871325"/>
    <lineage>
        <taxon>Bacteria</taxon>
        <taxon>Pseudomonadati</taxon>
        <taxon>Bacteroidota</taxon>
        <taxon>Bacteroidia</taxon>
        <taxon>Bacteroidales</taxon>
        <taxon>Bacteroidaceae</taxon>
        <taxon>Bacteroides</taxon>
    </lineage>
</organism>
<proteinExistence type="predicted"/>
<dbReference type="GO" id="GO:0016787">
    <property type="term" value="F:hydrolase activity"/>
    <property type="evidence" value="ECO:0007669"/>
    <property type="project" value="InterPro"/>
</dbReference>
<reference evidence="3 4" key="1">
    <citation type="submission" date="2016-11" db="EMBL/GenBank/DDBJ databases">
        <authorList>
            <person name="Jaros S."/>
            <person name="Januszkiewicz K."/>
            <person name="Wedrychowicz H."/>
        </authorList>
    </citation>
    <scope>NUCLEOTIDE SEQUENCE [LARGE SCALE GENOMIC DNA]</scope>
    <source>
        <strain evidence="3 4">DSM 26883</strain>
    </source>
</reference>
<dbReference type="RefSeq" id="WP_025074660.1">
    <property type="nucleotide sequence ID" value="NZ_FQVD01000013.1"/>
</dbReference>
<name>A0A1M4ZLJ7_9BACE</name>
<gene>
    <name evidence="3" type="ORF">SAMN05444349_1133</name>
</gene>
<evidence type="ECO:0000256" key="1">
    <source>
        <dbReference type="SAM" id="SignalP"/>
    </source>
</evidence>
<evidence type="ECO:0000259" key="2">
    <source>
        <dbReference type="Pfam" id="PF06439"/>
    </source>
</evidence>
<feature type="chain" id="PRO_5030031228" description="3-keto-alpha-glucoside-1,2-lyase/3-keto-2-hydroxy-glucal hydratase domain-containing protein" evidence="1">
    <location>
        <begin position="22"/>
        <end position="292"/>
    </location>
</feature>
<keyword evidence="4" id="KW-1185">Reference proteome</keyword>
<dbReference type="InterPro" id="IPR010496">
    <property type="entry name" value="AL/BT2_dom"/>
</dbReference>
<dbReference type="OrthoDB" id="9806233at2"/>
<dbReference type="Proteomes" id="UP000184436">
    <property type="component" value="Unassembled WGS sequence"/>
</dbReference>
<dbReference type="EMBL" id="FQVD01000013">
    <property type="protein sequence ID" value="SHF18848.1"/>
    <property type="molecule type" value="Genomic_DNA"/>
</dbReference>
<accession>A0A1M4ZLJ7</accession>
<feature type="signal peptide" evidence="1">
    <location>
        <begin position="1"/>
        <end position="21"/>
    </location>
</feature>
<dbReference type="Gene3D" id="2.60.120.560">
    <property type="entry name" value="Exo-inulinase, domain 1"/>
    <property type="match status" value="1"/>
</dbReference>
<evidence type="ECO:0000313" key="3">
    <source>
        <dbReference type="EMBL" id="SHF18848.1"/>
    </source>
</evidence>